<dbReference type="Pfam" id="PF00107">
    <property type="entry name" value="ADH_zinc_N"/>
    <property type="match status" value="1"/>
</dbReference>
<evidence type="ECO:0000256" key="4">
    <source>
        <dbReference type="ARBA" id="ARBA00022833"/>
    </source>
</evidence>
<dbReference type="FunFam" id="3.90.180.10:FF:000004">
    <property type="entry name" value="probable cinnamyl alcohol dehydrogenase"/>
    <property type="match status" value="1"/>
</dbReference>
<dbReference type="SUPFAM" id="SSF51735">
    <property type="entry name" value="NAD(P)-binding Rossmann-fold domains"/>
    <property type="match status" value="1"/>
</dbReference>
<dbReference type="SUPFAM" id="SSF50129">
    <property type="entry name" value="GroES-like"/>
    <property type="match status" value="1"/>
</dbReference>
<dbReference type="FunFam" id="3.90.180.10:FF:000100">
    <property type="entry name" value="Putative cinnamyl alcohol dehydrogenase 6"/>
    <property type="match status" value="1"/>
</dbReference>
<evidence type="ECO:0000313" key="8">
    <source>
        <dbReference type="EMBL" id="VFU45445.1"/>
    </source>
</evidence>
<evidence type="ECO:0000256" key="1">
    <source>
        <dbReference type="ARBA" id="ARBA00001947"/>
    </source>
</evidence>
<dbReference type="FunFam" id="3.40.50.720:FF:000022">
    <property type="entry name" value="Cinnamyl alcohol dehydrogenase"/>
    <property type="match status" value="1"/>
</dbReference>
<evidence type="ECO:0000256" key="2">
    <source>
        <dbReference type="ARBA" id="ARBA00008072"/>
    </source>
</evidence>
<dbReference type="CDD" id="cd05283">
    <property type="entry name" value="CAD1"/>
    <property type="match status" value="1"/>
</dbReference>
<evidence type="ECO:0000256" key="6">
    <source>
        <dbReference type="RuleBase" id="RU361277"/>
    </source>
</evidence>
<name>A0A6N2LY87_SALVM</name>
<keyword evidence="4 6" id="KW-0862">Zinc</keyword>
<dbReference type="Gene3D" id="3.40.50.720">
    <property type="entry name" value="NAD(P)-binding Rossmann-like Domain"/>
    <property type="match status" value="1"/>
</dbReference>
<evidence type="ECO:0000256" key="3">
    <source>
        <dbReference type="ARBA" id="ARBA00022723"/>
    </source>
</evidence>
<sequence length="399" mass="43766">MVARKGDPCLWKQRLSPFHLPPQPFKYAEMSSSFYCQVVSRKWVALKQRKKLWDGAAKDATGHLSPYTYSLRSTGPEDVYIKVISCGICHTDIHQIKNDLGMSRYPMVPGHEVVGEVVEVGSDVTKFKAGDVVGVGAIVGSCRNCHPCKSDIEQYCNKKIWSYNDVYTDGKPTQGGFAESMVVDQKFVVKIPDGMSPEQAAPLLCAGLTVYSPLKHFGLNKSGLRGGILGLGGVGHMGVKIAKAMGHHVTVISSSDKKREEALEHLGADEYLVSSDGEGVQKAADSLDYIIDTVPVVHPLEPCLSLLKLDGKLILMGVINAPLQFLTPMVMIGRKSITGSFIGSMKETEEMLEFCKEKGLTSMIEVIKMDYINTAFERLEKNDVRYRFVVDVAGSKLSP</sequence>
<gene>
    <name evidence="8" type="ORF">SVIM_LOCUS284261</name>
</gene>
<dbReference type="InterPro" id="IPR002328">
    <property type="entry name" value="ADH_Zn_CS"/>
</dbReference>
<comment type="cofactor">
    <cofactor evidence="1 6">
        <name>Zn(2+)</name>
        <dbReference type="ChEBI" id="CHEBI:29105"/>
    </cofactor>
</comment>
<keyword evidence="5" id="KW-0560">Oxidoreductase</keyword>
<dbReference type="InterPro" id="IPR047109">
    <property type="entry name" value="CAD-like"/>
</dbReference>
<evidence type="ECO:0000256" key="5">
    <source>
        <dbReference type="ARBA" id="ARBA00023002"/>
    </source>
</evidence>
<dbReference type="InterPro" id="IPR013149">
    <property type="entry name" value="ADH-like_C"/>
</dbReference>
<comment type="similarity">
    <text evidence="2 6">Belongs to the zinc-containing alcohol dehydrogenase family.</text>
</comment>
<dbReference type="GO" id="GO:0008270">
    <property type="term" value="F:zinc ion binding"/>
    <property type="evidence" value="ECO:0007669"/>
    <property type="project" value="InterPro"/>
</dbReference>
<dbReference type="InterPro" id="IPR036291">
    <property type="entry name" value="NAD(P)-bd_dom_sf"/>
</dbReference>
<proteinExistence type="inferred from homology"/>
<dbReference type="EMBL" id="CAADRP010001619">
    <property type="protein sequence ID" value="VFU45445.1"/>
    <property type="molecule type" value="Genomic_DNA"/>
</dbReference>
<accession>A0A6N2LY87</accession>
<dbReference type="InterPro" id="IPR013154">
    <property type="entry name" value="ADH-like_N"/>
</dbReference>
<dbReference type="Pfam" id="PF08240">
    <property type="entry name" value="ADH_N"/>
    <property type="match status" value="1"/>
</dbReference>
<protein>
    <recommendedName>
        <fullName evidence="7">Enoyl reductase (ER) domain-containing protein</fullName>
    </recommendedName>
</protein>
<dbReference type="InterPro" id="IPR011032">
    <property type="entry name" value="GroES-like_sf"/>
</dbReference>
<dbReference type="GO" id="GO:0016616">
    <property type="term" value="F:oxidoreductase activity, acting on the CH-OH group of donors, NAD or NADP as acceptor"/>
    <property type="evidence" value="ECO:0007669"/>
    <property type="project" value="InterPro"/>
</dbReference>
<reference evidence="8" key="1">
    <citation type="submission" date="2019-03" db="EMBL/GenBank/DDBJ databases">
        <authorList>
            <person name="Mank J."/>
            <person name="Almeida P."/>
        </authorList>
    </citation>
    <scope>NUCLEOTIDE SEQUENCE</scope>
    <source>
        <strain evidence="8">78183</strain>
    </source>
</reference>
<dbReference type="AlphaFoldDB" id="A0A6N2LY87"/>
<evidence type="ECO:0000259" key="7">
    <source>
        <dbReference type="SMART" id="SM00829"/>
    </source>
</evidence>
<dbReference type="SMART" id="SM00829">
    <property type="entry name" value="PKS_ER"/>
    <property type="match status" value="1"/>
</dbReference>
<feature type="domain" description="Enoyl reductase (ER)" evidence="7">
    <location>
        <begin position="62"/>
        <end position="390"/>
    </location>
</feature>
<dbReference type="PROSITE" id="PS00059">
    <property type="entry name" value="ADH_ZINC"/>
    <property type="match status" value="1"/>
</dbReference>
<dbReference type="Gene3D" id="3.90.180.10">
    <property type="entry name" value="Medium-chain alcohol dehydrogenases, catalytic domain"/>
    <property type="match status" value="1"/>
</dbReference>
<keyword evidence="3 6" id="KW-0479">Metal-binding</keyword>
<dbReference type="PANTHER" id="PTHR42683">
    <property type="entry name" value="ALDEHYDE REDUCTASE"/>
    <property type="match status" value="1"/>
</dbReference>
<dbReference type="InterPro" id="IPR020843">
    <property type="entry name" value="ER"/>
</dbReference>
<organism evidence="8">
    <name type="scientific">Salix viminalis</name>
    <name type="common">Common osier</name>
    <name type="synonym">Basket willow</name>
    <dbReference type="NCBI Taxonomy" id="40686"/>
    <lineage>
        <taxon>Eukaryota</taxon>
        <taxon>Viridiplantae</taxon>
        <taxon>Streptophyta</taxon>
        <taxon>Embryophyta</taxon>
        <taxon>Tracheophyta</taxon>
        <taxon>Spermatophyta</taxon>
        <taxon>Magnoliopsida</taxon>
        <taxon>eudicotyledons</taxon>
        <taxon>Gunneridae</taxon>
        <taxon>Pentapetalae</taxon>
        <taxon>rosids</taxon>
        <taxon>fabids</taxon>
        <taxon>Malpighiales</taxon>
        <taxon>Salicaceae</taxon>
        <taxon>Saliceae</taxon>
        <taxon>Salix</taxon>
    </lineage>
</organism>
<dbReference type="GO" id="GO:0009809">
    <property type="term" value="P:lignin biosynthetic process"/>
    <property type="evidence" value="ECO:0007669"/>
    <property type="project" value="UniProtKB-ARBA"/>
</dbReference>